<feature type="domain" description="GST C-terminal" evidence="6">
    <location>
        <begin position="200"/>
        <end position="267"/>
    </location>
</feature>
<dbReference type="InterPro" id="IPR004046">
    <property type="entry name" value="GST_C"/>
</dbReference>
<comment type="similarity">
    <text evidence="4">Belongs to the GST superfamily.</text>
</comment>
<evidence type="ECO:0000259" key="6">
    <source>
        <dbReference type="PROSITE" id="PS50405"/>
    </source>
</evidence>
<dbReference type="GO" id="GO:0043295">
    <property type="term" value="F:glutathione binding"/>
    <property type="evidence" value="ECO:0007669"/>
    <property type="project" value="TreeGrafter"/>
</dbReference>
<accession>A0A2I1H1Q6</accession>
<reference evidence="7 8" key="1">
    <citation type="submission" date="2015-10" db="EMBL/GenBank/DDBJ databases">
        <title>Genome analyses suggest a sexual origin of heterokaryosis in a supposedly ancient asexual fungus.</title>
        <authorList>
            <person name="Ropars J."/>
            <person name="Sedzielewska K."/>
            <person name="Noel J."/>
            <person name="Charron P."/>
            <person name="Farinelli L."/>
            <person name="Marton T."/>
            <person name="Kruger M."/>
            <person name="Pelin A."/>
            <person name="Brachmann A."/>
            <person name="Corradi N."/>
        </authorList>
    </citation>
    <scope>NUCLEOTIDE SEQUENCE [LARGE SCALE GENOMIC DNA]</scope>
    <source>
        <strain evidence="7 8">A4</strain>
    </source>
</reference>
<name>A0A2I1H1Q6_9GLOM</name>
<dbReference type="InterPro" id="IPR036282">
    <property type="entry name" value="Glutathione-S-Trfase_C_sf"/>
</dbReference>
<dbReference type="PANTHER" id="PTHR43900">
    <property type="entry name" value="GLUTATHIONE S-TRANSFERASE RHO"/>
    <property type="match status" value="1"/>
</dbReference>
<dbReference type="EC" id="2.5.1.18" evidence="1"/>
<dbReference type="SUPFAM" id="SSF52833">
    <property type="entry name" value="Thioredoxin-like"/>
    <property type="match status" value="1"/>
</dbReference>
<evidence type="ECO:0000313" key="7">
    <source>
        <dbReference type="EMBL" id="PKY52826.1"/>
    </source>
</evidence>
<sequence length="267" mass="30876">MTITVYGHSASTFTSAIFHTLKELGLPYEYKQKNSEDIKSPEYIATKHPFGRVPFLDDDGFQIYESRAIARYLTSYYTQPLIKMLSQLILAKSQGKEPDLKIVNENREELDKTLDIYEKLLEGKDYLTGEFSLADLLHIPLTYYAFKAGEGDLWNKRPNVLRIPSHNDDRFQIYESRAIARYLINKYQGTKTSTVLIPSDVHKAALVDQFISVETSDYSPHLSKLFYQLVFKKRHGGEPDLKIINEAREELGKILDVYEKLSKFNFL</sequence>
<dbReference type="GO" id="GO:0005737">
    <property type="term" value="C:cytoplasm"/>
    <property type="evidence" value="ECO:0007669"/>
    <property type="project" value="TreeGrafter"/>
</dbReference>
<evidence type="ECO:0000256" key="3">
    <source>
        <dbReference type="ARBA" id="ARBA00047960"/>
    </source>
</evidence>
<dbReference type="PROSITE" id="PS50404">
    <property type="entry name" value="GST_NTER"/>
    <property type="match status" value="1"/>
</dbReference>
<evidence type="ECO:0000256" key="1">
    <source>
        <dbReference type="ARBA" id="ARBA00012452"/>
    </source>
</evidence>
<comment type="catalytic activity">
    <reaction evidence="3">
        <text>RX + glutathione = an S-substituted glutathione + a halide anion + H(+)</text>
        <dbReference type="Rhea" id="RHEA:16437"/>
        <dbReference type="ChEBI" id="CHEBI:15378"/>
        <dbReference type="ChEBI" id="CHEBI:16042"/>
        <dbReference type="ChEBI" id="CHEBI:17792"/>
        <dbReference type="ChEBI" id="CHEBI:57925"/>
        <dbReference type="ChEBI" id="CHEBI:90779"/>
        <dbReference type="EC" id="2.5.1.18"/>
    </reaction>
</comment>
<organism evidence="7 8">
    <name type="scientific">Rhizophagus irregularis</name>
    <dbReference type="NCBI Taxonomy" id="588596"/>
    <lineage>
        <taxon>Eukaryota</taxon>
        <taxon>Fungi</taxon>
        <taxon>Fungi incertae sedis</taxon>
        <taxon>Mucoromycota</taxon>
        <taxon>Glomeromycotina</taxon>
        <taxon>Glomeromycetes</taxon>
        <taxon>Glomerales</taxon>
        <taxon>Glomeraceae</taxon>
        <taxon>Rhizophagus</taxon>
    </lineage>
</organism>
<dbReference type="Pfam" id="PF00043">
    <property type="entry name" value="GST_C"/>
    <property type="match status" value="1"/>
</dbReference>
<dbReference type="Gene3D" id="3.40.30.10">
    <property type="entry name" value="Glutaredoxin"/>
    <property type="match status" value="1"/>
</dbReference>
<dbReference type="Proteomes" id="UP000234323">
    <property type="component" value="Unassembled WGS sequence"/>
</dbReference>
<feature type="domain" description="GST N-terminal" evidence="5">
    <location>
        <begin position="1"/>
        <end position="81"/>
    </location>
</feature>
<keyword evidence="2 7" id="KW-0808">Transferase</keyword>
<dbReference type="GO" id="GO:0004364">
    <property type="term" value="F:glutathione transferase activity"/>
    <property type="evidence" value="ECO:0007669"/>
    <property type="project" value="UniProtKB-EC"/>
</dbReference>
<gene>
    <name evidence="7" type="ORF">RhiirA4_547363</name>
</gene>
<dbReference type="InterPro" id="IPR036249">
    <property type="entry name" value="Thioredoxin-like_sf"/>
</dbReference>
<comment type="caution">
    <text evidence="7">The sequence shown here is derived from an EMBL/GenBank/DDBJ whole genome shotgun (WGS) entry which is preliminary data.</text>
</comment>
<dbReference type="PROSITE" id="PS50405">
    <property type="entry name" value="GST_CTER"/>
    <property type="match status" value="2"/>
</dbReference>
<dbReference type="InterPro" id="IPR004045">
    <property type="entry name" value="Glutathione_S-Trfase_N"/>
</dbReference>
<dbReference type="EMBL" id="LLXI01001277">
    <property type="protein sequence ID" value="PKY52826.1"/>
    <property type="molecule type" value="Genomic_DNA"/>
</dbReference>
<evidence type="ECO:0000256" key="4">
    <source>
        <dbReference type="RuleBase" id="RU003494"/>
    </source>
</evidence>
<evidence type="ECO:0000313" key="8">
    <source>
        <dbReference type="Proteomes" id="UP000234323"/>
    </source>
</evidence>
<dbReference type="SUPFAM" id="SSF47616">
    <property type="entry name" value="GST C-terminal domain-like"/>
    <property type="match status" value="2"/>
</dbReference>
<dbReference type="Gene3D" id="1.20.1050.10">
    <property type="match status" value="2"/>
</dbReference>
<dbReference type="Pfam" id="PF02798">
    <property type="entry name" value="GST_N"/>
    <property type="match status" value="1"/>
</dbReference>
<proteinExistence type="inferred from homology"/>
<keyword evidence="8" id="KW-1185">Reference proteome</keyword>
<feature type="domain" description="GST C-terminal" evidence="6">
    <location>
        <begin position="63"/>
        <end position="192"/>
    </location>
</feature>
<dbReference type="InterPro" id="IPR010987">
    <property type="entry name" value="Glutathione-S-Trfase_C-like"/>
</dbReference>
<dbReference type="PANTHER" id="PTHR43900:SF3">
    <property type="entry name" value="GLUTATHIONE S-TRANSFERASE RHO"/>
    <property type="match status" value="1"/>
</dbReference>
<protein>
    <recommendedName>
        <fullName evidence="1">glutathione transferase</fullName>
        <ecNumber evidence="1">2.5.1.18</ecNumber>
    </recommendedName>
</protein>
<evidence type="ECO:0000256" key="2">
    <source>
        <dbReference type="ARBA" id="ARBA00022679"/>
    </source>
</evidence>
<dbReference type="GO" id="GO:0006749">
    <property type="term" value="P:glutathione metabolic process"/>
    <property type="evidence" value="ECO:0007669"/>
    <property type="project" value="TreeGrafter"/>
</dbReference>
<evidence type="ECO:0000259" key="5">
    <source>
        <dbReference type="PROSITE" id="PS50404"/>
    </source>
</evidence>
<dbReference type="AlphaFoldDB" id="A0A2I1H1Q6"/>